<organism evidence="1 2">
    <name type="scientific">Candidatus Amphirhobacter heronislandensis</name>
    <dbReference type="NCBI Taxonomy" id="1732024"/>
    <lineage>
        <taxon>Bacteria</taxon>
        <taxon>Pseudomonadati</taxon>
        <taxon>Pseudomonadota</taxon>
        <taxon>Gammaproteobacteria</taxon>
        <taxon>Candidatus Tethybacterales</taxon>
        <taxon>Candidatus Tethybacteraceae</taxon>
        <taxon>Candidatus Amphirhobacter</taxon>
    </lineage>
</organism>
<sequence>MAKQLAAVWDIGKTNAKLALADLATGAVEATATASFPSLAGPPYRRLDVDSLWNWFGAELGRLAAGRRLEAVAVTAHGACGAVVGDEGLALPVYDYEDLAADEAEAEYAKLRPPFAETFSPPLPGGLNYGKSLFWQARSFPEEFARARHILSYAQYWSWMLCGVAATE</sequence>
<dbReference type="Gene3D" id="3.30.420.40">
    <property type="match status" value="1"/>
</dbReference>
<proteinExistence type="predicted"/>
<name>A0A930UGH7_9GAMM</name>
<dbReference type="Proteomes" id="UP000604381">
    <property type="component" value="Unassembled WGS sequence"/>
</dbReference>
<keyword evidence="2" id="KW-1185">Reference proteome</keyword>
<dbReference type="InterPro" id="IPR043129">
    <property type="entry name" value="ATPase_NBD"/>
</dbReference>
<evidence type="ECO:0008006" key="3">
    <source>
        <dbReference type="Google" id="ProtNLM"/>
    </source>
</evidence>
<gene>
    <name evidence="1" type="ORF">ISN26_04580</name>
</gene>
<evidence type="ECO:0000313" key="2">
    <source>
        <dbReference type="Proteomes" id="UP000604381"/>
    </source>
</evidence>
<feature type="non-terminal residue" evidence="1">
    <location>
        <position position="168"/>
    </location>
</feature>
<reference evidence="1" key="1">
    <citation type="submission" date="2020-10" db="EMBL/GenBank/DDBJ databases">
        <title>An improved Amphimedon queenslandica hologenome assembly reveals how three proteobacterial symbionts can extend the metabolic phenotypic of their marine sponge host.</title>
        <authorList>
            <person name="Degnan B."/>
            <person name="Degnan S."/>
            <person name="Xiang X."/>
        </authorList>
    </citation>
    <scope>NUCLEOTIDE SEQUENCE</scope>
    <source>
        <strain evidence="1">AqS2</strain>
    </source>
</reference>
<evidence type="ECO:0000313" key="1">
    <source>
        <dbReference type="EMBL" id="MBF2735346.1"/>
    </source>
</evidence>
<protein>
    <recommendedName>
        <fullName evidence="3">Carbohydrate kinase</fullName>
    </recommendedName>
</protein>
<dbReference type="AlphaFoldDB" id="A0A930UGH7"/>
<dbReference type="EMBL" id="JADHEI010000033">
    <property type="protein sequence ID" value="MBF2735346.1"/>
    <property type="molecule type" value="Genomic_DNA"/>
</dbReference>
<dbReference type="SUPFAM" id="SSF53067">
    <property type="entry name" value="Actin-like ATPase domain"/>
    <property type="match status" value="1"/>
</dbReference>
<accession>A0A930UGH7</accession>
<comment type="caution">
    <text evidence="1">The sequence shown here is derived from an EMBL/GenBank/DDBJ whole genome shotgun (WGS) entry which is preliminary data.</text>
</comment>